<keyword evidence="2" id="KW-1185">Reference proteome</keyword>
<evidence type="ECO:0000313" key="2">
    <source>
        <dbReference type="Proteomes" id="UP000636264"/>
    </source>
</evidence>
<sequence length="52" mass="6072">MKRLLSRLFRRRPFVVSVSTYRVKKTDADKALEQKTAMLAKELGRPNPLARQ</sequence>
<reference evidence="1" key="2">
    <citation type="submission" date="2020-09" db="EMBL/GenBank/DDBJ databases">
        <authorList>
            <person name="Sun Q."/>
            <person name="Zhou Y."/>
        </authorList>
    </citation>
    <scope>NUCLEOTIDE SEQUENCE</scope>
    <source>
        <strain evidence="1">CGMCC 1.15320</strain>
    </source>
</reference>
<accession>A0A916WA82</accession>
<comment type="caution">
    <text evidence="1">The sequence shown here is derived from an EMBL/GenBank/DDBJ whole genome shotgun (WGS) entry which is preliminary data.</text>
</comment>
<name>A0A916WA82_9HYPH</name>
<organism evidence="1 2">
    <name type="scientific">Nitratireductor aestuarii</name>
    <dbReference type="NCBI Taxonomy" id="1735103"/>
    <lineage>
        <taxon>Bacteria</taxon>
        <taxon>Pseudomonadati</taxon>
        <taxon>Pseudomonadota</taxon>
        <taxon>Alphaproteobacteria</taxon>
        <taxon>Hyphomicrobiales</taxon>
        <taxon>Phyllobacteriaceae</taxon>
        <taxon>Nitratireductor</taxon>
    </lineage>
</organism>
<dbReference type="RefSeq" id="WP_188722897.1">
    <property type="nucleotide sequence ID" value="NZ_BMIF01000023.1"/>
</dbReference>
<dbReference type="AlphaFoldDB" id="A0A916WA82"/>
<dbReference type="Proteomes" id="UP000636264">
    <property type="component" value="Unassembled WGS sequence"/>
</dbReference>
<proteinExistence type="predicted"/>
<dbReference type="EMBL" id="BMIF01000023">
    <property type="protein sequence ID" value="GGA81879.1"/>
    <property type="molecule type" value="Genomic_DNA"/>
</dbReference>
<gene>
    <name evidence="1" type="ORF">GCM10011385_40140</name>
</gene>
<protein>
    <submittedName>
        <fullName evidence="1">Uncharacterized protein</fullName>
    </submittedName>
</protein>
<evidence type="ECO:0000313" key="1">
    <source>
        <dbReference type="EMBL" id="GGA81879.1"/>
    </source>
</evidence>
<reference evidence="1" key="1">
    <citation type="journal article" date="2014" name="Int. J. Syst. Evol. Microbiol.">
        <title>Complete genome sequence of Corynebacterium casei LMG S-19264T (=DSM 44701T), isolated from a smear-ripened cheese.</title>
        <authorList>
            <consortium name="US DOE Joint Genome Institute (JGI-PGF)"/>
            <person name="Walter F."/>
            <person name="Albersmeier A."/>
            <person name="Kalinowski J."/>
            <person name="Ruckert C."/>
        </authorList>
    </citation>
    <scope>NUCLEOTIDE SEQUENCE</scope>
    <source>
        <strain evidence="1">CGMCC 1.15320</strain>
    </source>
</reference>